<sequence>MHYVEASTLGTPVTSVARPRLYAWLVFALTFGLLLSDYMSRQVLNAVFPLLKAEWGLSDTQLGSLSGVVALLVGVLTFPLSVMADRWGRVRSILLMATLWSLATLGCAISTNYGEMLTARFFVGLGEAAYGSVGIALIISIFPSHLRSTLTGAFMAGGAFGSVVGMALGGVFAARFGWRSAFVAMAIFGAALVVMYALTVNERRVRTSQGQTTESRLNRPGFKLSLRNLFAGLFSTTSVICAYIGSGLQLFIMAAIIAWMPSYLNRYYAMKPDQAGVTAAVFVLIGAIGMVVCGAVTDRVCRHSPPRKMAMAIAYCVTTAMILGVAFQMTPGTPQLIAIGMGMFLVAGTCGPAGAMVANLTPTPIHATAFATLTLANNLLGLAPGPLLTGVLADRVGLLDAFKVIPLMALFAALAFWIGRTHYACDIERVQSPALATEV</sequence>
<keyword evidence="3 6" id="KW-0812">Transmembrane</keyword>
<feature type="transmembrane region" description="Helical" evidence="6">
    <location>
        <begin position="180"/>
        <end position="198"/>
    </location>
</feature>
<evidence type="ECO:0000256" key="1">
    <source>
        <dbReference type="ARBA" id="ARBA00004651"/>
    </source>
</evidence>
<dbReference type="GO" id="GO:0022857">
    <property type="term" value="F:transmembrane transporter activity"/>
    <property type="evidence" value="ECO:0007669"/>
    <property type="project" value="InterPro"/>
</dbReference>
<feature type="transmembrane region" description="Helical" evidence="6">
    <location>
        <begin position="370"/>
        <end position="389"/>
    </location>
</feature>
<evidence type="ECO:0000259" key="7">
    <source>
        <dbReference type="PROSITE" id="PS50850"/>
    </source>
</evidence>
<keyword evidence="5 6" id="KW-0472">Membrane</keyword>
<feature type="domain" description="Major facilitator superfamily (MFS) profile" evidence="7">
    <location>
        <begin position="25"/>
        <end position="424"/>
    </location>
</feature>
<evidence type="ECO:0000313" key="9">
    <source>
        <dbReference type="Proteomes" id="UP000291822"/>
    </source>
</evidence>
<dbReference type="Proteomes" id="UP000291822">
    <property type="component" value="Unassembled WGS sequence"/>
</dbReference>
<evidence type="ECO:0000313" key="8">
    <source>
        <dbReference type="EMBL" id="TCI13848.1"/>
    </source>
</evidence>
<feature type="transmembrane region" description="Helical" evidence="6">
    <location>
        <begin position="336"/>
        <end position="358"/>
    </location>
</feature>
<dbReference type="GO" id="GO:0005886">
    <property type="term" value="C:plasma membrane"/>
    <property type="evidence" value="ECO:0007669"/>
    <property type="project" value="UniProtKB-SubCell"/>
</dbReference>
<dbReference type="AlphaFoldDB" id="A0A4R0Z2Y8"/>
<protein>
    <submittedName>
        <fullName evidence="8">MFS transporter</fullName>
    </submittedName>
</protein>
<dbReference type="InterPro" id="IPR050189">
    <property type="entry name" value="MFS_Efflux_Transporters"/>
</dbReference>
<dbReference type="InterPro" id="IPR011701">
    <property type="entry name" value="MFS"/>
</dbReference>
<dbReference type="PANTHER" id="PTHR43124">
    <property type="entry name" value="PURINE EFFLUX PUMP PBUE"/>
    <property type="match status" value="1"/>
</dbReference>
<feature type="transmembrane region" description="Helical" evidence="6">
    <location>
        <begin position="229"/>
        <end position="259"/>
    </location>
</feature>
<keyword evidence="9" id="KW-1185">Reference proteome</keyword>
<reference evidence="8 9" key="1">
    <citation type="submission" date="2019-02" db="EMBL/GenBank/DDBJ databases">
        <title>Dyella amyloliquefaciens sp. nov., isolated from forest soil.</title>
        <authorList>
            <person name="Gao Z.-H."/>
            <person name="Qiu L.-H."/>
        </authorList>
    </citation>
    <scope>NUCLEOTIDE SEQUENCE [LARGE SCALE GENOMIC DNA]</scope>
    <source>
        <strain evidence="8 9">KACC 12747</strain>
    </source>
</reference>
<accession>A0A4R0Z2Y8</accession>
<comment type="caution">
    <text evidence="8">The sequence shown here is derived from an EMBL/GenBank/DDBJ whole genome shotgun (WGS) entry which is preliminary data.</text>
</comment>
<organism evidence="8 9">
    <name type="scientific">Dyella soli</name>
    <dbReference type="NCBI Taxonomy" id="522319"/>
    <lineage>
        <taxon>Bacteria</taxon>
        <taxon>Pseudomonadati</taxon>
        <taxon>Pseudomonadota</taxon>
        <taxon>Gammaproteobacteria</taxon>
        <taxon>Lysobacterales</taxon>
        <taxon>Rhodanobacteraceae</taxon>
        <taxon>Dyella</taxon>
    </lineage>
</organism>
<feature type="transmembrane region" description="Helical" evidence="6">
    <location>
        <begin position="309"/>
        <end position="330"/>
    </location>
</feature>
<dbReference type="InterPro" id="IPR036259">
    <property type="entry name" value="MFS_trans_sf"/>
</dbReference>
<evidence type="ECO:0000256" key="2">
    <source>
        <dbReference type="ARBA" id="ARBA00022475"/>
    </source>
</evidence>
<proteinExistence type="predicted"/>
<dbReference type="EMBL" id="SJTG01000001">
    <property type="protein sequence ID" value="TCI13848.1"/>
    <property type="molecule type" value="Genomic_DNA"/>
</dbReference>
<dbReference type="Pfam" id="PF07690">
    <property type="entry name" value="MFS_1"/>
    <property type="match status" value="1"/>
</dbReference>
<evidence type="ECO:0000256" key="6">
    <source>
        <dbReference type="SAM" id="Phobius"/>
    </source>
</evidence>
<dbReference type="PROSITE" id="PS50850">
    <property type="entry name" value="MFS"/>
    <property type="match status" value="1"/>
</dbReference>
<name>A0A4R0Z2Y8_9GAMM</name>
<feature type="transmembrane region" description="Helical" evidence="6">
    <location>
        <begin position="279"/>
        <end position="297"/>
    </location>
</feature>
<keyword evidence="4 6" id="KW-1133">Transmembrane helix</keyword>
<evidence type="ECO:0000256" key="5">
    <source>
        <dbReference type="ARBA" id="ARBA00023136"/>
    </source>
</evidence>
<gene>
    <name evidence="8" type="ORF">EZM97_06690</name>
</gene>
<feature type="transmembrane region" description="Helical" evidence="6">
    <location>
        <begin position="21"/>
        <end position="40"/>
    </location>
</feature>
<feature type="transmembrane region" description="Helical" evidence="6">
    <location>
        <begin position="60"/>
        <end position="81"/>
    </location>
</feature>
<dbReference type="SUPFAM" id="SSF103473">
    <property type="entry name" value="MFS general substrate transporter"/>
    <property type="match status" value="1"/>
</dbReference>
<evidence type="ECO:0000256" key="3">
    <source>
        <dbReference type="ARBA" id="ARBA00022692"/>
    </source>
</evidence>
<feature type="transmembrane region" description="Helical" evidence="6">
    <location>
        <begin position="154"/>
        <end position="174"/>
    </location>
</feature>
<evidence type="ECO:0000256" key="4">
    <source>
        <dbReference type="ARBA" id="ARBA00022989"/>
    </source>
</evidence>
<feature type="transmembrane region" description="Helical" evidence="6">
    <location>
        <begin position="119"/>
        <end position="142"/>
    </location>
</feature>
<feature type="transmembrane region" description="Helical" evidence="6">
    <location>
        <begin position="93"/>
        <end position="113"/>
    </location>
</feature>
<dbReference type="PANTHER" id="PTHR43124:SF3">
    <property type="entry name" value="CHLORAMPHENICOL EFFLUX PUMP RV0191"/>
    <property type="match status" value="1"/>
</dbReference>
<dbReference type="Gene3D" id="1.20.1250.20">
    <property type="entry name" value="MFS general substrate transporter like domains"/>
    <property type="match status" value="2"/>
</dbReference>
<feature type="transmembrane region" description="Helical" evidence="6">
    <location>
        <begin position="401"/>
        <end position="419"/>
    </location>
</feature>
<comment type="subcellular location">
    <subcellularLocation>
        <location evidence="1">Cell membrane</location>
        <topology evidence="1">Multi-pass membrane protein</topology>
    </subcellularLocation>
</comment>
<dbReference type="RefSeq" id="WP_131151483.1">
    <property type="nucleotide sequence ID" value="NZ_SJTG01000001.1"/>
</dbReference>
<dbReference type="InterPro" id="IPR020846">
    <property type="entry name" value="MFS_dom"/>
</dbReference>
<keyword evidence="2" id="KW-1003">Cell membrane</keyword>